<dbReference type="PANTHER" id="PTHR47619">
    <property type="entry name" value="METALLO-HYDROLASE YYCJ-RELATED"/>
    <property type="match status" value="1"/>
</dbReference>
<reference evidence="2" key="1">
    <citation type="submission" date="2020-10" db="EMBL/GenBank/DDBJ databases">
        <authorList>
            <person name="Gilroy R."/>
        </authorList>
    </citation>
    <scope>NUCLEOTIDE SEQUENCE</scope>
    <source>
        <strain evidence="2">11159</strain>
    </source>
</reference>
<evidence type="ECO:0000313" key="3">
    <source>
        <dbReference type="Proteomes" id="UP000823613"/>
    </source>
</evidence>
<dbReference type="SUPFAM" id="SSF56281">
    <property type="entry name" value="Metallo-hydrolase/oxidoreductase"/>
    <property type="match status" value="1"/>
</dbReference>
<dbReference type="AlphaFoldDB" id="A0A9D9DLT8"/>
<gene>
    <name evidence="2" type="ORF">IAC58_02475</name>
</gene>
<sequence length="249" mass="28289">MFSYLNLASGSKGNSSLVFDESNLIVIDIGVTKSLLIEGLESIGKSIDDIDIILITHNHIDHIKTLKYIDISKVRFVASAIKDKNFKKINKLNYYQSFDIGKFNITPLRLSHDAPSIAGYLIKHENEELVYITDTGYIPLETINLIKNKNYYIFESNHDINMLLESNRSINLKTRILSIEGHLSNDLASKYLIDLIGDKTKKILLAHLSEECNTAELALKTFSDLLEKDGTYSLNINVRCLSQYKWTLL</sequence>
<dbReference type="InterPro" id="IPR001279">
    <property type="entry name" value="Metallo-B-lactamas"/>
</dbReference>
<comment type="caution">
    <text evidence="2">The sequence shown here is derived from an EMBL/GenBank/DDBJ whole genome shotgun (WGS) entry which is preliminary data.</text>
</comment>
<dbReference type="Pfam" id="PF12706">
    <property type="entry name" value="Lactamase_B_2"/>
    <property type="match status" value="1"/>
</dbReference>
<protein>
    <submittedName>
        <fullName evidence="2">MBL fold metallo-hydrolase</fullName>
    </submittedName>
</protein>
<reference evidence="2" key="2">
    <citation type="journal article" date="2021" name="PeerJ">
        <title>Extensive microbial diversity within the chicken gut microbiome revealed by metagenomics and culture.</title>
        <authorList>
            <person name="Gilroy R."/>
            <person name="Ravi A."/>
            <person name="Getino M."/>
            <person name="Pursley I."/>
            <person name="Horton D.L."/>
            <person name="Alikhan N.F."/>
            <person name="Baker D."/>
            <person name="Gharbi K."/>
            <person name="Hall N."/>
            <person name="Watson M."/>
            <person name="Adriaenssens E.M."/>
            <person name="Foster-Nyarko E."/>
            <person name="Jarju S."/>
            <person name="Secka A."/>
            <person name="Antonio M."/>
            <person name="Oren A."/>
            <person name="Chaudhuri R.R."/>
            <person name="La Ragione R."/>
            <person name="Hildebrand F."/>
            <person name="Pallen M.J."/>
        </authorList>
    </citation>
    <scope>NUCLEOTIDE SEQUENCE</scope>
    <source>
        <strain evidence="2">11159</strain>
    </source>
</reference>
<organism evidence="2 3">
    <name type="scientific">Candidatus Onthovivens merdipullorum</name>
    <dbReference type="NCBI Taxonomy" id="2840889"/>
    <lineage>
        <taxon>Bacteria</taxon>
        <taxon>Bacillati</taxon>
        <taxon>Bacillota</taxon>
        <taxon>Bacilli</taxon>
        <taxon>Bacillales</taxon>
        <taxon>Candidatus Onthovivens</taxon>
    </lineage>
</organism>
<name>A0A9D9DLT8_9BACL</name>
<evidence type="ECO:0000259" key="1">
    <source>
        <dbReference type="SMART" id="SM00849"/>
    </source>
</evidence>
<dbReference type="Proteomes" id="UP000823613">
    <property type="component" value="Unassembled WGS sequence"/>
</dbReference>
<accession>A0A9D9DLT8</accession>
<dbReference type="Gene3D" id="3.60.15.10">
    <property type="entry name" value="Ribonuclease Z/Hydroxyacylglutathione hydrolase-like"/>
    <property type="match status" value="1"/>
</dbReference>
<evidence type="ECO:0000313" key="2">
    <source>
        <dbReference type="EMBL" id="MBO8427409.1"/>
    </source>
</evidence>
<dbReference type="InterPro" id="IPR036866">
    <property type="entry name" value="RibonucZ/Hydroxyglut_hydro"/>
</dbReference>
<dbReference type="EMBL" id="JADIMY010000053">
    <property type="protein sequence ID" value="MBO8427409.1"/>
    <property type="molecule type" value="Genomic_DNA"/>
</dbReference>
<dbReference type="SMART" id="SM00849">
    <property type="entry name" value="Lactamase_B"/>
    <property type="match status" value="1"/>
</dbReference>
<feature type="domain" description="Metallo-beta-lactamase" evidence="1">
    <location>
        <begin position="12"/>
        <end position="182"/>
    </location>
</feature>
<dbReference type="PANTHER" id="PTHR47619:SF1">
    <property type="entry name" value="EXODEOXYRIBONUCLEASE WALJ"/>
    <property type="match status" value="1"/>
</dbReference>
<proteinExistence type="predicted"/>
<dbReference type="InterPro" id="IPR052533">
    <property type="entry name" value="WalJ/YycJ-like"/>
</dbReference>